<accession>A0A3N2QAE5</accession>
<dbReference type="SUPFAM" id="SSF48439">
    <property type="entry name" value="Protein prenylyltransferase"/>
    <property type="match status" value="1"/>
</dbReference>
<name>A0A3N2QAE5_SODAK</name>
<sequence>MSRAVEKEVAASLKNGDQTHVFREISQVLTQHEGPELLEIEILGRSHPVPAEQVLLRDQNAVGVPKLRLIQAFVVARQILKRHAGRGLSTPEAAEGVNLATAVLLLMDAEHLTAANTRKRVLSSHLAAADDDAQGRLFYLEREKLLVDSLLTSRLHRHTKSPNLWSHRRWLMEQYRTSRLPVDVDVLAGMQVVTTSGERHPRNYYAWCHARWLVKTFRSDLDEAERRRLLWERVVSWCYAHHDDVSGWSFLDHLGVQGLAGDADAPLETFSRTLDLVAKLGRAWANESVWWYLRTTAARLPLSHTDRDAFRSVHQRLLALALGQDLSAGRDAVGVLETAWRWYEQNRVGVVGG</sequence>
<evidence type="ECO:0000313" key="6">
    <source>
        <dbReference type="Proteomes" id="UP000272025"/>
    </source>
</evidence>
<evidence type="ECO:0000256" key="3">
    <source>
        <dbReference type="ARBA" id="ARBA00022679"/>
    </source>
</evidence>
<evidence type="ECO:0000256" key="1">
    <source>
        <dbReference type="ARBA" id="ARBA00006734"/>
    </source>
</evidence>
<dbReference type="Proteomes" id="UP000272025">
    <property type="component" value="Unassembled WGS sequence"/>
</dbReference>
<dbReference type="GO" id="GO:0005737">
    <property type="term" value="C:cytoplasm"/>
    <property type="evidence" value="ECO:0007669"/>
    <property type="project" value="TreeGrafter"/>
</dbReference>
<proteinExistence type="inferred from homology"/>
<dbReference type="InterPro" id="IPR002088">
    <property type="entry name" value="Prenyl_trans_a"/>
</dbReference>
<keyword evidence="3" id="KW-0808">Transferase</keyword>
<keyword evidence="6" id="KW-1185">Reference proteome</keyword>
<evidence type="ECO:0000313" key="5">
    <source>
        <dbReference type="EMBL" id="ROT43721.1"/>
    </source>
</evidence>
<dbReference type="RefSeq" id="XP_028471527.1">
    <property type="nucleotide sequence ID" value="XM_028612634.1"/>
</dbReference>
<evidence type="ECO:0000256" key="4">
    <source>
        <dbReference type="ARBA" id="ARBA00022737"/>
    </source>
</evidence>
<keyword evidence="4" id="KW-0677">Repeat</keyword>
<protein>
    <recommendedName>
        <fullName evidence="7">Protein prenyltransferase</fullName>
    </recommendedName>
</protein>
<dbReference type="EMBL" id="ML119051">
    <property type="protein sequence ID" value="ROT43721.1"/>
    <property type="molecule type" value="Genomic_DNA"/>
</dbReference>
<comment type="similarity">
    <text evidence="1">Belongs to the protein prenyltransferase subunit alpha family.</text>
</comment>
<dbReference type="OrthoDB" id="5358702at2759"/>
<keyword evidence="2" id="KW-0637">Prenyltransferase</keyword>
<dbReference type="GeneID" id="39581112"/>
<evidence type="ECO:0008006" key="7">
    <source>
        <dbReference type="Google" id="ProtNLM"/>
    </source>
</evidence>
<gene>
    <name evidence="5" type="ORF">SODALDRAFT_336943</name>
</gene>
<dbReference type="AlphaFoldDB" id="A0A3N2QAE5"/>
<evidence type="ECO:0000256" key="2">
    <source>
        <dbReference type="ARBA" id="ARBA00022602"/>
    </source>
</evidence>
<dbReference type="PANTHER" id="PTHR11129:SF3">
    <property type="entry name" value="PROTEIN PRENYLTRANSFERASE ALPHA SUBUNIT REPEAT-CONTAINING PROTEIN 1"/>
    <property type="match status" value="1"/>
</dbReference>
<reference evidence="5 6" key="1">
    <citation type="journal article" date="2018" name="Mol. Ecol.">
        <title>The obligate alkalophilic soda-lake fungus Sodiomyces alkalinus has shifted to a protein diet.</title>
        <authorList>
            <person name="Grum-Grzhimaylo A.A."/>
            <person name="Falkoski D.L."/>
            <person name="van den Heuvel J."/>
            <person name="Valero-Jimenez C.A."/>
            <person name="Min B."/>
            <person name="Choi I.G."/>
            <person name="Lipzen A."/>
            <person name="Daum C.G."/>
            <person name="Aanen D.K."/>
            <person name="Tsang A."/>
            <person name="Henrissat B."/>
            <person name="Bilanenko E.N."/>
            <person name="de Vries R.P."/>
            <person name="van Kan J.A.L."/>
            <person name="Grigoriev I.V."/>
            <person name="Debets A.J.M."/>
        </authorList>
    </citation>
    <scope>NUCLEOTIDE SEQUENCE [LARGE SCALE GENOMIC DNA]</scope>
    <source>
        <strain evidence="5 6">F11</strain>
    </source>
</reference>
<dbReference type="Pfam" id="PF01239">
    <property type="entry name" value="PPTA"/>
    <property type="match status" value="1"/>
</dbReference>
<dbReference type="Gene3D" id="1.25.40.120">
    <property type="entry name" value="Protein prenylyltransferase"/>
    <property type="match status" value="1"/>
</dbReference>
<organism evidence="5 6">
    <name type="scientific">Sodiomyces alkalinus (strain CBS 110278 / VKM F-3762 / F11)</name>
    <name type="common">Alkaliphilic filamentous fungus</name>
    <dbReference type="NCBI Taxonomy" id="1314773"/>
    <lineage>
        <taxon>Eukaryota</taxon>
        <taxon>Fungi</taxon>
        <taxon>Dikarya</taxon>
        <taxon>Ascomycota</taxon>
        <taxon>Pezizomycotina</taxon>
        <taxon>Sordariomycetes</taxon>
        <taxon>Hypocreomycetidae</taxon>
        <taxon>Glomerellales</taxon>
        <taxon>Plectosphaerellaceae</taxon>
        <taxon>Sodiomyces</taxon>
    </lineage>
</organism>
<dbReference type="PANTHER" id="PTHR11129">
    <property type="entry name" value="PROTEIN FARNESYLTRANSFERASE ALPHA SUBUNIT/RAB GERANYLGERANYL TRANSFERASE ALPHA SUBUNIT"/>
    <property type="match status" value="1"/>
</dbReference>
<dbReference type="GO" id="GO:0008318">
    <property type="term" value="F:protein prenyltransferase activity"/>
    <property type="evidence" value="ECO:0007669"/>
    <property type="project" value="InterPro"/>
</dbReference>